<dbReference type="OrthoDB" id="9985472at2759"/>
<accession>A0A6A6PMI1</accession>
<dbReference type="GO" id="GO:0046872">
    <property type="term" value="F:metal ion binding"/>
    <property type="evidence" value="ECO:0007669"/>
    <property type="project" value="UniProtKB-KW"/>
</dbReference>
<sequence>MSNTITGGCNCGRYTYTIPKPDGMNLCHCIDCRKWAGAMHSAHLFVKTADITQHAAASTPAPRTHSMQGESGNTITRAWCDECGCGLWIKPSTKPDMTCLKGGLFRPHEIPNPTMENWLRNKEPWETPAKGTQRTSDVQ</sequence>
<name>A0A6A6PMI1_9PEZI</name>
<dbReference type="Gene3D" id="3.90.1590.10">
    <property type="entry name" value="glutathione-dependent formaldehyde- activating enzyme (gfa)"/>
    <property type="match status" value="1"/>
</dbReference>
<dbReference type="PANTHER" id="PTHR33337">
    <property type="entry name" value="GFA DOMAIN-CONTAINING PROTEIN"/>
    <property type="match status" value="1"/>
</dbReference>
<dbReference type="PANTHER" id="PTHR33337:SF40">
    <property type="entry name" value="CENP-V_GFA DOMAIN-CONTAINING PROTEIN-RELATED"/>
    <property type="match status" value="1"/>
</dbReference>
<evidence type="ECO:0000256" key="2">
    <source>
        <dbReference type="ARBA" id="ARBA00022723"/>
    </source>
</evidence>
<dbReference type="RefSeq" id="XP_033587424.1">
    <property type="nucleotide sequence ID" value="XM_033734430.1"/>
</dbReference>
<comment type="similarity">
    <text evidence="1">Belongs to the Gfa family.</text>
</comment>
<dbReference type="EMBL" id="MU001639">
    <property type="protein sequence ID" value="KAF2480854.1"/>
    <property type="molecule type" value="Genomic_DNA"/>
</dbReference>
<evidence type="ECO:0000256" key="3">
    <source>
        <dbReference type="ARBA" id="ARBA00022833"/>
    </source>
</evidence>
<protein>
    <submittedName>
        <fullName evidence="6">Mss4-like protein</fullName>
    </submittedName>
</protein>
<evidence type="ECO:0000313" key="7">
    <source>
        <dbReference type="Proteomes" id="UP000799767"/>
    </source>
</evidence>
<dbReference type="InterPro" id="IPR011057">
    <property type="entry name" value="Mss4-like_sf"/>
</dbReference>
<keyword evidence="3" id="KW-0862">Zinc</keyword>
<dbReference type="InterPro" id="IPR006913">
    <property type="entry name" value="CENP-V/GFA"/>
</dbReference>
<dbReference type="PROSITE" id="PS51891">
    <property type="entry name" value="CENP_V_GFA"/>
    <property type="match status" value="1"/>
</dbReference>
<dbReference type="Pfam" id="PF04828">
    <property type="entry name" value="GFA"/>
    <property type="match status" value="1"/>
</dbReference>
<gene>
    <name evidence="6" type="ORF">BDY17DRAFT_302514</name>
</gene>
<keyword evidence="2" id="KW-0479">Metal-binding</keyword>
<organism evidence="6 7">
    <name type="scientific">Neohortaea acidophila</name>
    <dbReference type="NCBI Taxonomy" id="245834"/>
    <lineage>
        <taxon>Eukaryota</taxon>
        <taxon>Fungi</taxon>
        <taxon>Dikarya</taxon>
        <taxon>Ascomycota</taxon>
        <taxon>Pezizomycotina</taxon>
        <taxon>Dothideomycetes</taxon>
        <taxon>Dothideomycetidae</taxon>
        <taxon>Mycosphaerellales</taxon>
        <taxon>Teratosphaeriaceae</taxon>
        <taxon>Neohortaea</taxon>
    </lineage>
</organism>
<dbReference type="AlphaFoldDB" id="A0A6A6PMI1"/>
<evidence type="ECO:0000313" key="6">
    <source>
        <dbReference type="EMBL" id="KAF2480854.1"/>
    </source>
</evidence>
<feature type="domain" description="CENP-V/GFA" evidence="5">
    <location>
        <begin position="5"/>
        <end position="126"/>
    </location>
</feature>
<proteinExistence type="inferred from homology"/>
<evidence type="ECO:0000259" key="5">
    <source>
        <dbReference type="PROSITE" id="PS51891"/>
    </source>
</evidence>
<dbReference type="Proteomes" id="UP000799767">
    <property type="component" value="Unassembled WGS sequence"/>
</dbReference>
<dbReference type="GO" id="GO:0016846">
    <property type="term" value="F:carbon-sulfur lyase activity"/>
    <property type="evidence" value="ECO:0007669"/>
    <property type="project" value="InterPro"/>
</dbReference>
<keyword evidence="4" id="KW-0456">Lyase</keyword>
<dbReference type="SUPFAM" id="SSF51316">
    <property type="entry name" value="Mss4-like"/>
    <property type="match status" value="1"/>
</dbReference>
<keyword evidence="7" id="KW-1185">Reference proteome</keyword>
<reference evidence="6" key="1">
    <citation type="journal article" date="2020" name="Stud. Mycol.">
        <title>101 Dothideomycetes genomes: a test case for predicting lifestyles and emergence of pathogens.</title>
        <authorList>
            <person name="Haridas S."/>
            <person name="Albert R."/>
            <person name="Binder M."/>
            <person name="Bloem J."/>
            <person name="Labutti K."/>
            <person name="Salamov A."/>
            <person name="Andreopoulos B."/>
            <person name="Baker S."/>
            <person name="Barry K."/>
            <person name="Bills G."/>
            <person name="Bluhm B."/>
            <person name="Cannon C."/>
            <person name="Castanera R."/>
            <person name="Culley D."/>
            <person name="Daum C."/>
            <person name="Ezra D."/>
            <person name="Gonzalez J."/>
            <person name="Henrissat B."/>
            <person name="Kuo A."/>
            <person name="Liang C."/>
            <person name="Lipzen A."/>
            <person name="Lutzoni F."/>
            <person name="Magnuson J."/>
            <person name="Mondo S."/>
            <person name="Nolan M."/>
            <person name="Ohm R."/>
            <person name="Pangilinan J."/>
            <person name="Park H.-J."/>
            <person name="Ramirez L."/>
            <person name="Alfaro M."/>
            <person name="Sun H."/>
            <person name="Tritt A."/>
            <person name="Yoshinaga Y."/>
            <person name="Zwiers L.-H."/>
            <person name="Turgeon B."/>
            <person name="Goodwin S."/>
            <person name="Spatafora J."/>
            <person name="Crous P."/>
            <person name="Grigoriev I."/>
        </authorList>
    </citation>
    <scope>NUCLEOTIDE SEQUENCE</scope>
    <source>
        <strain evidence="6">CBS 113389</strain>
    </source>
</reference>
<evidence type="ECO:0000256" key="4">
    <source>
        <dbReference type="ARBA" id="ARBA00023239"/>
    </source>
</evidence>
<evidence type="ECO:0000256" key="1">
    <source>
        <dbReference type="ARBA" id="ARBA00005495"/>
    </source>
</evidence>
<dbReference type="GeneID" id="54475432"/>